<dbReference type="InterPro" id="IPR016123">
    <property type="entry name" value="Mog1/PsbP_a/b/a-sand"/>
</dbReference>
<protein>
    <recommendedName>
        <fullName evidence="3">DUF1795 domain-containing protein</fullName>
    </recommendedName>
</protein>
<organism evidence="1 2">
    <name type="scientific">Melittangium boletus DSM 14713</name>
    <dbReference type="NCBI Taxonomy" id="1294270"/>
    <lineage>
        <taxon>Bacteria</taxon>
        <taxon>Pseudomonadati</taxon>
        <taxon>Myxococcota</taxon>
        <taxon>Myxococcia</taxon>
        <taxon>Myxococcales</taxon>
        <taxon>Cystobacterineae</taxon>
        <taxon>Archangiaceae</taxon>
        <taxon>Melittangium</taxon>
    </lineage>
</organism>
<reference evidence="1 2" key="1">
    <citation type="submission" date="2017-06" db="EMBL/GenBank/DDBJ databases">
        <authorList>
            <person name="Kim H.J."/>
            <person name="Triplett B.A."/>
        </authorList>
    </citation>
    <scope>NUCLEOTIDE SEQUENCE [LARGE SCALE GENOMIC DNA]</scope>
    <source>
        <strain evidence="1 2">DSM 14713</strain>
    </source>
</reference>
<dbReference type="EMBL" id="CP022163">
    <property type="protein sequence ID" value="ATB33423.1"/>
    <property type="molecule type" value="Genomic_DNA"/>
</dbReference>
<dbReference type="OrthoDB" id="5519963at2"/>
<evidence type="ECO:0000313" key="1">
    <source>
        <dbReference type="EMBL" id="ATB33423.1"/>
    </source>
</evidence>
<accession>A0A250IQ98</accession>
<dbReference type="AlphaFoldDB" id="A0A250IQ98"/>
<gene>
    <name evidence="1" type="ORF">MEBOL_006918</name>
</gene>
<dbReference type="Gene3D" id="3.40.1000.10">
    <property type="entry name" value="Mog1/PsbP, alpha/beta/alpha sandwich"/>
    <property type="match status" value="1"/>
</dbReference>
<evidence type="ECO:0000313" key="2">
    <source>
        <dbReference type="Proteomes" id="UP000217289"/>
    </source>
</evidence>
<name>A0A250IQ98_9BACT</name>
<keyword evidence="2" id="KW-1185">Reference proteome</keyword>
<proteinExistence type="predicted"/>
<dbReference type="Proteomes" id="UP000217289">
    <property type="component" value="Chromosome"/>
</dbReference>
<sequence length="158" mass="17084">MSASNVIRHGPLVLSLPNGWFDASQVVAVGPEEEGFRANVVVSIEPANQGETVTRFAARALAGLRKSQDFVLGNEREATFGPHQGVLREYTFTLQGVRLAQLQFTVLKDQVGYTFTYTQRPEKMAKTRGVAEAFFAAAQVEAKAPAPAAATSSLNSVW</sequence>
<dbReference type="RefSeq" id="WP_095981466.1">
    <property type="nucleotide sequence ID" value="NZ_CP022163.1"/>
</dbReference>
<evidence type="ECO:0008006" key="3">
    <source>
        <dbReference type="Google" id="ProtNLM"/>
    </source>
</evidence>
<dbReference type="InterPro" id="IPR014894">
    <property type="entry name" value="DcrB/EagT6"/>
</dbReference>
<dbReference type="KEGG" id="mbd:MEBOL_006918"/>
<dbReference type="SUPFAM" id="SSF55724">
    <property type="entry name" value="Mog1p/PsbP-like"/>
    <property type="match status" value="1"/>
</dbReference>
<dbReference type="Pfam" id="PF08786">
    <property type="entry name" value="DcrB"/>
    <property type="match status" value="1"/>
</dbReference>